<dbReference type="PANTHER" id="PTHR10460:SF10">
    <property type="entry name" value="PROTEIN ABIL3"/>
    <property type="match status" value="1"/>
</dbReference>
<gene>
    <name evidence="4" type="ORF">L1049_019476</name>
</gene>
<evidence type="ECO:0000313" key="5">
    <source>
        <dbReference type="Proteomes" id="UP001415857"/>
    </source>
</evidence>
<name>A0AAP0S5T9_LIQFO</name>
<organism evidence="4 5">
    <name type="scientific">Liquidambar formosana</name>
    <name type="common">Formosan gum</name>
    <dbReference type="NCBI Taxonomy" id="63359"/>
    <lineage>
        <taxon>Eukaryota</taxon>
        <taxon>Viridiplantae</taxon>
        <taxon>Streptophyta</taxon>
        <taxon>Embryophyta</taxon>
        <taxon>Tracheophyta</taxon>
        <taxon>Spermatophyta</taxon>
        <taxon>Magnoliopsida</taxon>
        <taxon>eudicotyledons</taxon>
        <taxon>Gunneridae</taxon>
        <taxon>Pentapetalae</taxon>
        <taxon>Saxifragales</taxon>
        <taxon>Altingiaceae</taxon>
        <taxon>Liquidambar</taxon>
    </lineage>
</organism>
<comment type="caution">
    <text evidence="4">The sequence shown here is derived from an EMBL/GenBank/DDBJ whole genome shotgun (WGS) entry which is preliminary data.</text>
</comment>
<dbReference type="PANTHER" id="PTHR10460">
    <property type="entry name" value="ABL INTERACTOR FAMILY MEMBER"/>
    <property type="match status" value="1"/>
</dbReference>
<evidence type="ECO:0000256" key="3">
    <source>
        <dbReference type="SAM" id="MobiDB-lite"/>
    </source>
</evidence>
<evidence type="ECO:0008006" key="6">
    <source>
        <dbReference type="Google" id="ProtNLM"/>
    </source>
</evidence>
<dbReference type="InterPro" id="IPR028457">
    <property type="entry name" value="ABI"/>
</dbReference>
<reference evidence="4 5" key="1">
    <citation type="journal article" date="2024" name="Plant J.">
        <title>Genome sequences and population genomics reveal climatic adaptation and genomic divergence between two closely related sweetgum species.</title>
        <authorList>
            <person name="Xu W.Q."/>
            <person name="Ren C.Q."/>
            <person name="Zhang X.Y."/>
            <person name="Comes H.P."/>
            <person name="Liu X.H."/>
            <person name="Li Y.G."/>
            <person name="Kettle C.J."/>
            <person name="Jalonen R."/>
            <person name="Gaisberger H."/>
            <person name="Ma Y.Z."/>
            <person name="Qiu Y.X."/>
        </authorList>
    </citation>
    <scope>NUCLEOTIDE SEQUENCE [LARGE SCALE GENOMIC DNA]</scope>
    <source>
        <strain evidence="4">Hangzhou</strain>
    </source>
</reference>
<feature type="region of interest" description="Disordered" evidence="3">
    <location>
        <begin position="180"/>
        <end position="293"/>
    </location>
</feature>
<keyword evidence="5" id="KW-1185">Reference proteome</keyword>
<sequence length="319" mass="36173">MATMTTSSLSITQEASNYDEVSMQQSLLFSDSLKDLKNLRTQLYSAAEYFELSYTNDDQKQIVVETLKDYAIKALVNTVDHLGSVTFKVNDLLDEKADEVSGTELRVSCIEQRLRTCQEYNDIEGLSQQSLVINTPKYHKRYILPVGETMHGANRTKSKYQGCSLDDEDDWNQFRSAVRATIRETPTPSSSVRKGRSPSPSPQSAQRPGTFAFTGTTPKKELEKRTVSPHRFPLLRSGSVSSRSTTPNSSRPTTPNSSSGRRRYPSEPRKSASMRLHTEGDNHKEIEQYPSKSKRLLKALLSRRKSKKDDMLYTYLDEY</sequence>
<protein>
    <recommendedName>
        <fullName evidence="6">Protein ABIL2</fullName>
    </recommendedName>
</protein>
<evidence type="ECO:0000256" key="2">
    <source>
        <dbReference type="ARBA" id="ARBA00025223"/>
    </source>
</evidence>
<comment type="function">
    <text evidence="2">Involved in regulation of actin and microtubule organization. Part of a WAVE complex that activates the Arp2/3 complex.</text>
</comment>
<proteinExistence type="inferred from homology"/>
<feature type="compositionally biased region" description="Low complexity" evidence="3">
    <location>
        <begin position="234"/>
        <end position="259"/>
    </location>
</feature>
<feature type="compositionally biased region" description="Basic and acidic residues" evidence="3">
    <location>
        <begin position="264"/>
        <end position="287"/>
    </location>
</feature>
<dbReference type="Gene3D" id="6.10.140.1620">
    <property type="match status" value="1"/>
</dbReference>
<evidence type="ECO:0000313" key="4">
    <source>
        <dbReference type="EMBL" id="KAK9291528.1"/>
    </source>
</evidence>
<evidence type="ECO:0000256" key="1">
    <source>
        <dbReference type="ARBA" id="ARBA00010020"/>
    </source>
</evidence>
<dbReference type="Proteomes" id="UP001415857">
    <property type="component" value="Unassembled WGS sequence"/>
</dbReference>
<dbReference type="EMBL" id="JBBPBK010000001">
    <property type="protein sequence ID" value="KAK9291528.1"/>
    <property type="molecule type" value="Genomic_DNA"/>
</dbReference>
<accession>A0AAP0S5T9</accession>
<comment type="similarity">
    <text evidence="1">Belongs to the ABI family.</text>
</comment>
<dbReference type="AlphaFoldDB" id="A0AAP0S5T9"/>